<feature type="binding site" evidence="4">
    <location>
        <position position="295"/>
    </location>
    <ligand>
        <name>S-adenosyl-L-methionine</name>
        <dbReference type="ChEBI" id="CHEBI:59789"/>
    </ligand>
</feature>
<dbReference type="PROSITE" id="PS50926">
    <property type="entry name" value="TRAM"/>
    <property type="match status" value="1"/>
</dbReference>
<dbReference type="PANTHER" id="PTHR11061">
    <property type="entry name" value="RNA M5U METHYLTRANSFERASE"/>
    <property type="match status" value="1"/>
</dbReference>
<evidence type="ECO:0000256" key="3">
    <source>
        <dbReference type="ARBA" id="ARBA00022691"/>
    </source>
</evidence>
<dbReference type="GO" id="GO:0070041">
    <property type="term" value="F:rRNA (uridine-C5-)-methyltransferase activity"/>
    <property type="evidence" value="ECO:0007669"/>
    <property type="project" value="TreeGrafter"/>
</dbReference>
<dbReference type="InterPro" id="IPR010280">
    <property type="entry name" value="U5_MeTrfase_fam"/>
</dbReference>
<sequence length="437" mass="47699">MEAIVDIERYADQGRCVAHIDGRVVFVRFALPGERVRIALDEPTDRNDRFWTGEVIEVLEASPDRVEPSWPLAGPLAMGGGVGGADLIHVSLEGQERWKEAAIKDVMARLGHVDLDDIPVYAMPGDEEAQGLHWRTRIEMITDDEGRPSMHRRGSHDRVPIDTMPLATRAVLEAAAMHDVWEGGALPANAQVRIAVPEPRVDAADIADTDALRRAIGRNHAVIVDGKVRHGSRNLTERIEVDGRAFTYTVDAGGFWQMHREAPQVLPQYVIDEIRGALGGRTPRNGRNLVIWDLYSGSGLFTLPLATLIDDHAKLVSVEGAKTAVANARRNLKAAGIHTVQALCGDVLRTLKHDIDPQRAHPDIVVLDPPRAGAKANVCDLIADSGAPIVVYIACDPASLARDTATLTKRGYALHSIAAFDIYPMTHHVETVAVFTK</sequence>
<dbReference type="PROSITE" id="PS51687">
    <property type="entry name" value="SAM_MT_RNA_M5U"/>
    <property type="match status" value="1"/>
</dbReference>
<feature type="active site" description="Nucleophile" evidence="4">
    <location>
        <position position="395"/>
    </location>
</feature>
<evidence type="ECO:0000313" key="8">
    <source>
        <dbReference type="Proteomes" id="UP000218399"/>
    </source>
</evidence>
<dbReference type="GO" id="GO:0070475">
    <property type="term" value="P:rRNA base methylation"/>
    <property type="evidence" value="ECO:0007669"/>
    <property type="project" value="TreeGrafter"/>
</dbReference>
<feature type="binding site" evidence="4">
    <location>
        <position position="368"/>
    </location>
    <ligand>
        <name>S-adenosyl-L-methionine</name>
        <dbReference type="ChEBI" id="CHEBI:59789"/>
    </ligand>
</feature>
<evidence type="ECO:0000313" key="7">
    <source>
        <dbReference type="EMBL" id="PAU67047.1"/>
    </source>
</evidence>
<dbReference type="Gene3D" id="2.40.50.140">
    <property type="entry name" value="Nucleic acid-binding proteins"/>
    <property type="match status" value="1"/>
</dbReference>
<dbReference type="Pfam" id="PF01938">
    <property type="entry name" value="TRAM"/>
    <property type="match status" value="1"/>
</dbReference>
<dbReference type="InterPro" id="IPR029063">
    <property type="entry name" value="SAM-dependent_MTases_sf"/>
</dbReference>
<reference evidence="7 8" key="1">
    <citation type="journal article" date="2017" name="ISME J.">
        <title>Unveiling bifidobacterial biogeography across the mammalian branch of the tree of life.</title>
        <authorList>
            <person name="Milani C."/>
            <person name="Mangifesta M."/>
            <person name="Mancabelli L."/>
            <person name="Lugli G.A."/>
            <person name="James K."/>
            <person name="Duranti S."/>
            <person name="Turroni F."/>
            <person name="Ferrario C."/>
            <person name="Ossiprandi M.C."/>
            <person name="van Sinderen D."/>
            <person name="Ventura M."/>
        </authorList>
    </citation>
    <scope>NUCLEOTIDE SEQUENCE [LARGE SCALE GENOMIC DNA]</scope>
    <source>
        <strain evidence="8">Ham19E</strain>
    </source>
</reference>
<keyword evidence="8" id="KW-1185">Reference proteome</keyword>
<gene>
    <name evidence="7" type="ORF">B1526_1547</name>
</gene>
<feature type="binding site" evidence="4">
    <location>
        <position position="257"/>
    </location>
    <ligand>
        <name>S-adenosyl-L-methionine</name>
        <dbReference type="ChEBI" id="CHEBI:59789"/>
    </ligand>
</feature>
<evidence type="ECO:0000256" key="5">
    <source>
        <dbReference type="PROSITE-ProRule" id="PRU10015"/>
    </source>
</evidence>
<dbReference type="Gene3D" id="3.40.50.150">
    <property type="entry name" value="Vaccinia Virus protein VP39"/>
    <property type="match status" value="1"/>
</dbReference>
<dbReference type="InterPro" id="IPR002792">
    <property type="entry name" value="TRAM_dom"/>
</dbReference>
<keyword evidence="1 4" id="KW-0489">Methyltransferase</keyword>
<proteinExistence type="inferred from homology"/>
<comment type="similarity">
    <text evidence="4">Belongs to the class I-like SAM-binding methyltransferase superfamily. RNA M5U methyltransferase family.</text>
</comment>
<dbReference type="InterPro" id="IPR030390">
    <property type="entry name" value="MeTrfase_TrmA_AS"/>
</dbReference>
<feature type="binding site" evidence="4">
    <location>
        <position position="319"/>
    </location>
    <ligand>
        <name>S-adenosyl-L-methionine</name>
        <dbReference type="ChEBI" id="CHEBI:59789"/>
    </ligand>
</feature>
<dbReference type="SUPFAM" id="SSF53335">
    <property type="entry name" value="S-adenosyl-L-methionine-dependent methyltransferases"/>
    <property type="match status" value="1"/>
</dbReference>
<evidence type="ECO:0000259" key="6">
    <source>
        <dbReference type="PROSITE" id="PS50926"/>
    </source>
</evidence>
<dbReference type="RefSeq" id="WP_095615503.1">
    <property type="nucleotide sequence ID" value="NZ_MVOH01000017.1"/>
</dbReference>
<evidence type="ECO:0000256" key="4">
    <source>
        <dbReference type="PROSITE-ProRule" id="PRU01024"/>
    </source>
</evidence>
<organism evidence="7 8">
    <name type="scientific">Bifidobacterium criceti</name>
    <dbReference type="NCBI Taxonomy" id="1960969"/>
    <lineage>
        <taxon>Bacteria</taxon>
        <taxon>Bacillati</taxon>
        <taxon>Actinomycetota</taxon>
        <taxon>Actinomycetes</taxon>
        <taxon>Bifidobacteriales</taxon>
        <taxon>Bifidobacteriaceae</taxon>
        <taxon>Bifidobacterium</taxon>
    </lineage>
</organism>
<dbReference type="AlphaFoldDB" id="A0A2A2EDL5"/>
<accession>A0A2A2EDL5</accession>
<feature type="active site" evidence="5">
    <location>
        <position position="395"/>
    </location>
</feature>
<evidence type="ECO:0000256" key="1">
    <source>
        <dbReference type="ARBA" id="ARBA00022603"/>
    </source>
</evidence>
<dbReference type="EMBL" id="MVOH01000017">
    <property type="protein sequence ID" value="PAU67047.1"/>
    <property type="molecule type" value="Genomic_DNA"/>
</dbReference>
<dbReference type="Gene3D" id="2.40.50.1070">
    <property type="match status" value="1"/>
</dbReference>
<dbReference type="Proteomes" id="UP000218399">
    <property type="component" value="Unassembled WGS sequence"/>
</dbReference>
<comment type="caution">
    <text evidence="7">The sequence shown here is derived from an EMBL/GenBank/DDBJ whole genome shotgun (WGS) entry which is preliminary data.</text>
</comment>
<keyword evidence="3 4" id="KW-0949">S-adenosyl-L-methionine</keyword>
<dbReference type="Pfam" id="PF05958">
    <property type="entry name" value="tRNA_U5-meth_tr"/>
    <property type="match status" value="1"/>
</dbReference>
<dbReference type="PANTHER" id="PTHR11061:SF30">
    <property type="entry name" value="TRNA (URACIL(54)-C(5))-METHYLTRANSFERASE"/>
    <property type="match status" value="1"/>
</dbReference>
<dbReference type="OrthoDB" id="9804590at2"/>
<feature type="domain" description="TRAM" evidence="6">
    <location>
        <begin position="1"/>
        <end position="57"/>
    </location>
</feature>
<dbReference type="PROSITE" id="PS01230">
    <property type="entry name" value="TRMA_1"/>
    <property type="match status" value="1"/>
</dbReference>
<keyword evidence="2 4" id="KW-0808">Transferase</keyword>
<dbReference type="CDD" id="cd02440">
    <property type="entry name" value="AdoMet_MTases"/>
    <property type="match status" value="1"/>
</dbReference>
<name>A0A2A2EDL5_9BIFI</name>
<protein>
    <submittedName>
        <fullName evidence="7">RNA methyltransferase</fullName>
    </submittedName>
</protein>
<evidence type="ECO:0000256" key="2">
    <source>
        <dbReference type="ARBA" id="ARBA00022679"/>
    </source>
</evidence>
<dbReference type="SUPFAM" id="SSF50249">
    <property type="entry name" value="Nucleic acid-binding proteins"/>
    <property type="match status" value="1"/>
</dbReference>
<dbReference type="InterPro" id="IPR012340">
    <property type="entry name" value="NA-bd_OB-fold"/>
</dbReference>